<keyword evidence="6" id="KW-1185">Reference proteome</keyword>
<protein>
    <submittedName>
        <fullName evidence="5">Short-subunit dehydrogenase</fullName>
    </submittedName>
</protein>
<keyword evidence="2" id="KW-0560">Oxidoreductase</keyword>
<dbReference type="GO" id="GO:0016020">
    <property type="term" value="C:membrane"/>
    <property type="evidence" value="ECO:0007669"/>
    <property type="project" value="TreeGrafter"/>
</dbReference>
<dbReference type="InterPro" id="IPR020904">
    <property type="entry name" value="Sc_DH/Rdtase_CS"/>
</dbReference>
<gene>
    <name evidence="5" type="ORF">JOD01_002431</name>
</gene>
<dbReference type="EMBL" id="JAFBEB010000007">
    <property type="protein sequence ID" value="MBM7590821.1"/>
    <property type="molecule type" value="Genomic_DNA"/>
</dbReference>
<dbReference type="PRINTS" id="PR00080">
    <property type="entry name" value="SDRFAMILY"/>
</dbReference>
<dbReference type="Pfam" id="PF00106">
    <property type="entry name" value="adh_short"/>
    <property type="match status" value="1"/>
</dbReference>
<dbReference type="PANTHER" id="PTHR44196:SF1">
    <property type="entry name" value="DEHYDROGENASE_REDUCTASE SDR FAMILY MEMBER 7B"/>
    <property type="match status" value="1"/>
</dbReference>
<feature type="domain" description="Ketoreductase" evidence="4">
    <location>
        <begin position="5"/>
        <end position="188"/>
    </location>
</feature>
<evidence type="ECO:0000313" key="5">
    <source>
        <dbReference type="EMBL" id="MBM7590821.1"/>
    </source>
</evidence>
<evidence type="ECO:0000256" key="3">
    <source>
        <dbReference type="RuleBase" id="RU000363"/>
    </source>
</evidence>
<organism evidence="5 6">
    <name type="scientific">Brevibacillus fulvus</name>
    <dbReference type="NCBI Taxonomy" id="1125967"/>
    <lineage>
        <taxon>Bacteria</taxon>
        <taxon>Bacillati</taxon>
        <taxon>Bacillota</taxon>
        <taxon>Bacilli</taxon>
        <taxon>Bacillales</taxon>
        <taxon>Paenibacillaceae</taxon>
        <taxon>Brevibacillus</taxon>
    </lineage>
</organism>
<proteinExistence type="inferred from homology"/>
<evidence type="ECO:0000256" key="1">
    <source>
        <dbReference type="ARBA" id="ARBA00006484"/>
    </source>
</evidence>
<dbReference type="InterPro" id="IPR057326">
    <property type="entry name" value="KR_dom"/>
</dbReference>
<dbReference type="InterPro" id="IPR002347">
    <property type="entry name" value="SDR_fam"/>
</dbReference>
<dbReference type="SMART" id="SM00822">
    <property type="entry name" value="PKS_KR"/>
    <property type="match status" value="1"/>
</dbReference>
<reference evidence="5" key="1">
    <citation type="submission" date="2021-01" db="EMBL/GenBank/DDBJ databases">
        <title>Genomic Encyclopedia of Type Strains, Phase IV (KMG-IV): sequencing the most valuable type-strain genomes for metagenomic binning, comparative biology and taxonomic classification.</title>
        <authorList>
            <person name="Goeker M."/>
        </authorList>
    </citation>
    <scope>NUCLEOTIDE SEQUENCE</scope>
    <source>
        <strain evidence="5">DSM 25523</strain>
    </source>
</reference>
<dbReference type="PANTHER" id="PTHR44196">
    <property type="entry name" value="DEHYDROGENASE/REDUCTASE SDR FAMILY MEMBER 7B"/>
    <property type="match status" value="1"/>
</dbReference>
<dbReference type="GO" id="GO:0016491">
    <property type="term" value="F:oxidoreductase activity"/>
    <property type="evidence" value="ECO:0007669"/>
    <property type="project" value="UniProtKB-KW"/>
</dbReference>
<evidence type="ECO:0000259" key="4">
    <source>
        <dbReference type="SMART" id="SM00822"/>
    </source>
</evidence>
<accession>A0A939BVM0</accession>
<evidence type="ECO:0000256" key="2">
    <source>
        <dbReference type="ARBA" id="ARBA00023002"/>
    </source>
</evidence>
<dbReference type="RefSeq" id="WP_204518564.1">
    <property type="nucleotide sequence ID" value="NZ_BAABIN010000016.1"/>
</dbReference>
<dbReference type="SUPFAM" id="SSF51735">
    <property type="entry name" value="NAD(P)-binding Rossmann-fold domains"/>
    <property type="match status" value="1"/>
</dbReference>
<dbReference type="InterPro" id="IPR036291">
    <property type="entry name" value="NAD(P)-bd_dom_sf"/>
</dbReference>
<sequence length="259" mass="28825">MKDWRIVIITGGTGGLGFALAAEYLRCGDLVILTGRNRQRLQQCKEQLANSPRLHVYPLDVTDYEAVTQFCQWVKTSFGRCDILINNAGTAVFKHFADMQRADIDRLTAANLNGLLYMTHAFLPMMLAANRGQLVNIGSLAGRVATAKAAVYAASKAAVIRFSEGLRQELANTGISVTCILPGPIDTPFLDKADSSGTYRHQVRHYLLKADATATKIRQAVDARKAEVALPFRLHFFSLIYLLLPQWLKRWTAPLFNRK</sequence>
<name>A0A939BVM0_9BACL</name>
<dbReference type="AlphaFoldDB" id="A0A939BVM0"/>
<comment type="similarity">
    <text evidence="1 3">Belongs to the short-chain dehydrogenases/reductases (SDR) family.</text>
</comment>
<dbReference type="Proteomes" id="UP000717624">
    <property type="component" value="Unassembled WGS sequence"/>
</dbReference>
<dbReference type="Gene3D" id="3.40.50.720">
    <property type="entry name" value="NAD(P)-binding Rossmann-like Domain"/>
    <property type="match status" value="1"/>
</dbReference>
<comment type="caution">
    <text evidence="5">The sequence shown here is derived from an EMBL/GenBank/DDBJ whole genome shotgun (WGS) entry which is preliminary data.</text>
</comment>
<dbReference type="PRINTS" id="PR00081">
    <property type="entry name" value="GDHRDH"/>
</dbReference>
<evidence type="ECO:0000313" key="6">
    <source>
        <dbReference type="Proteomes" id="UP000717624"/>
    </source>
</evidence>
<dbReference type="PROSITE" id="PS00061">
    <property type="entry name" value="ADH_SHORT"/>
    <property type="match status" value="1"/>
</dbReference>